<evidence type="ECO:0000313" key="4">
    <source>
        <dbReference type="EMBL" id="PPK35808.1"/>
    </source>
</evidence>
<evidence type="ECO:0000256" key="3">
    <source>
        <dbReference type="ARBA" id="ARBA00022837"/>
    </source>
</evidence>
<dbReference type="Proteomes" id="UP000238541">
    <property type="component" value="Unassembled WGS sequence"/>
</dbReference>
<organism evidence="4 5">
    <name type="scientific">Pseudomonas laurylsulfatiphila</name>
    <dbReference type="NCBI Taxonomy" id="2011015"/>
    <lineage>
        <taxon>Bacteria</taxon>
        <taxon>Pseudomonadati</taxon>
        <taxon>Pseudomonadota</taxon>
        <taxon>Gammaproteobacteria</taxon>
        <taxon>Pseudomonadales</taxon>
        <taxon>Pseudomonadaceae</taxon>
        <taxon>Pseudomonas</taxon>
    </lineage>
</organism>
<proteinExistence type="predicted"/>
<dbReference type="EMBL" id="NIRS01000008">
    <property type="protein sequence ID" value="PPK35808.1"/>
    <property type="molecule type" value="Genomic_DNA"/>
</dbReference>
<reference evidence="5" key="1">
    <citation type="submission" date="2017-06" db="EMBL/GenBank/DDBJ databases">
        <authorList>
            <person name="Furmanczyk E.M."/>
        </authorList>
    </citation>
    <scope>NUCLEOTIDE SEQUENCE [LARGE SCALE GENOMIC DNA]</scope>
    <source>
        <strain evidence="5">AP3_16</strain>
    </source>
</reference>
<comment type="caution">
    <text evidence="4">The sequence shown here is derived from an EMBL/GenBank/DDBJ whole genome shotgun (WGS) entry which is preliminary data.</text>
</comment>
<dbReference type="PANTHER" id="PTHR38340:SF1">
    <property type="entry name" value="S-LAYER PROTEIN"/>
    <property type="match status" value="1"/>
</dbReference>
<evidence type="ECO:0000256" key="2">
    <source>
        <dbReference type="ARBA" id="ARBA00022525"/>
    </source>
</evidence>
<name>A0A2S6FEG4_9PSED</name>
<evidence type="ECO:0000313" key="5">
    <source>
        <dbReference type="Proteomes" id="UP000238541"/>
    </source>
</evidence>
<evidence type="ECO:0000256" key="1">
    <source>
        <dbReference type="ARBA" id="ARBA00004613"/>
    </source>
</evidence>
<dbReference type="InterPro" id="IPR011049">
    <property type="entry name" value="Serralysin-like_metalloprot_C"/>
</dbReference>
<comment type="subcellular location">
    <subcellularLocation>
        <location evidence="1">Secreted</location>
    </subcellularLocation>
</comment>
<dbReference type="PANTHER" id="PTHR38340">
    <property type="entry name" value="S-LAYER PROTEIN"/>
    <property type="match status" value="1"/>
</dbReference>
<dbReference type="GO" id="GO:0005509">
    <property type="term" value="F:calcium ion binding"/>
    <property type="evidence" value="ECO:0007669"/>
    <property type="project" value="InterPro"/>
</dbReference>
<dbReference type="Pfam" id="PF00353">
    <property type="entry name" value="HemolysinCabind"/>
    <property type="match status" value="5"/>
</dbReference>
<dbReference type="SUPFAM" id="SSF51120">
    <property type="entry name" value="beta-Roll"/>
    <property type="match status" value="3"/>
</dbReference>
<keyword evidence="3" id="KW-0106">Calcium</keyword>
<dbReference type="InterPro" id="IPR050557">
    <property type="entry name" value="RTX_toxin/Mannuronan_C5-epim"/>
</dbReference>
<keyword evidence="5" id="KW-1185">Reference proteome</keyword>
<protein>
    <recommendedName>
        <fullName evidence="6">Calcium-binding protein</fullName>
    </recommendedName>
</protein>
<dbReference type="Gene3D" id="2.150.10.10">
    <property type="entry name" value="Serralysin-like metalloprotease, C-terminal"/>
    <property type="match status" value="3"/>
</dbReference>
<evidence type="ECO:0008006" key="6">
    <source>
        <dbReference type="Google" id="ProtNLM"/>
    </source>
</evidence>
<dbReference type="PRINTS" id="PR00313">
    <property type="entry name" value="CABNDNGRPT"/>
</dbReference>
<keyword evidence="2" id="KW-0964">Secreted</keyword>
<dbReference type="GO" id="GO:0005576">
    <property type="term" value="C:extracellular region"/>
    <property type="evidence" value="ECO:0007669"/>
    <property type="project" value="UniProtKB-SubCell"/>
</dbReference>
<dbReference type="InterPro" id="IPR018511">
    <property type="entry name" value="Hemolysin-typ_Ca-bd_CS"/>
</dbReference>
<accession>A0A2S6FEG4</accession>
<sequence>MPTLGEIRVNTTTGKNSEPSLTALKDGGYIVAWSDQGTSFTDYIYTQRYNASGVKVGGPALVNKVTNSAQEDPTITALANGGYVVAWKSDTFDDMADIAAQVYNANGVKVGSEFIVNTTRIGTQDSPEITSLKDGGFVVTWASFGQDGSGWGGYLQRYDASGAKVGVETRVATTTLSDQDGPTVTDLADGGMMVVWEGNGKDDTAGIFGQRFKADGSKSGSEVRISTRVADDQTDPVVKVLSNGNYVVTWQSAPDDGDGDDETDAPADVYSQLFNAAGVKVGVETRVNTTTAGNQEEPNVTAMTDGGYLVTWAGQGTGDVNGIFCQRFNASGVKVGTETRINTTTADNQLFSQVTALADGGYVVAWESSKASGQVDVYTQRFDANGNKVSSLTGDALANTLTWSDAGSVIIDGGAGNDTLTGGRANDHLNGGAGNDSLNGAAGADRLIGGDGSDLYYVDNAGDIVSETNATASTGGTDSVYSFLGAYTLGDNVENLRLLSTSAANGTGNSLNNVIDAGAGNNVLDGGASIDTASYAYATAAVTANLGLTTAQATGGSGSDTLLNFENLTGSNFHDTLTGNAAANVLNGGLGNDSLNGAAGADRLIGGDGSDLYYVDNAGDIVSETNATASTGGTDSVYSFLGAYTLTDNVENLRLLATGNANGTGNSLNNIIDAGAGNNVLNGGAGIDTLSYAYATAAVTANLGLTTAQATGGSGTDTQLNFENLTGSAYHDTLTGNALANTLTGGAGNDTLTGGAGNDLLIGGTGLDKLYGGAGADKFDFNALSEMGLGAALRDVIGDFKTSEGDKIDLSTLDANLATAANDAFNFIGSSTFSSNATGQVRFADGILYGSTDADTAAEFEIQLLGVSNLQTADLIA</sequence>
<dbReference type="PROSITE" id="PS00330">
    <property type="entry name" value="HEMOLYSIN_CALCIUM"/>
    <property type="match status" value="4"/>
</dbReference>
<dbReference type="InterPro" id="IPR019960">
    <property type="entry name" value="T1SS_VCA0849"/>
</dbReference>
<gene>
    <name evidence="4" type="ORF">CD175_26795</name>
</gene>
<dbReference type="NCBIfam" id="TIGR03661">
    <property type="entry name" value="T1SS_VCA0849"/>
    <property type="match status" value="1"/>
</dbReference>
<dbReference type="AlphaFoldDB" id="A0A2S6FEG4"/>
<dbReference type="InterPro" id="IPR001343">
    <property type="entry name" value="Hemolysn_Ca-bd"/>
</dbReference>